<organism evidence="8 9">
    <name type="scientific">Coemansia reversa (strain ATCC 12441 / NRRL 1564)</name>
    <dbReference type="NCBI Taxonomy" id="763665"/>
    <lineage>
        <taxon>Eukaryota</taxon>
        <taxon>Fungi</taxon>
        <taxon>Fungi incertae sedis</taxon>
        <taxon>Zoopagomycota</taxon>
        <taxon>Kickxellomycotina</taxon>
        <taxon>Kickxellomycetes</taxon>
        <taxon>Kickxellales</taxon>
        <taxon>Kickxellaceae</taxon>
        <taxon>Coemansia</taxon>
    </lineage>
</organism>
<dbReference type="OrthoDB" id="5542239at2759"/>
<dbReference type="Pfam" id="PF13741">
    <property type="entry name" value="MRP-S25"/>
    <property type="match status" value="1"/>
</dbReference>
<keyword evidence="4" id="KW-0496">Mitochondrion</keyword>
<evidence type="ECO:0000256" key="4">
    <source>
        <dbReference type="ARBA" id="ARBA00023128"/>
    </source>
</evidence>
<evidence type="ECO:0000256" key="3">
    <source>
        <dbReference type="ARBA" id="ARBA00022980"/>
    </source>
</evidence>
<comment type="subcellular location">
    <subcellularLocation>
        <location evidence="1">Mitochondrion</location>
    </subcellularLocation>
</comment>
<dbReference type="GO" id="GO:0005763">
    <property type="term" value="C:mitochondrial small ribosomal subunit"/>
    <property type="evidence" value="ECO:0007669"/>
    <property type="project" value="InterPro"/>
</dbReference>
<dbReference type="STRING" id="763665.A0A2G5BGQ8"/>
<keyword evidence="3" id="KW-0689">Ribosomal protein</keyword>
<evidence type="ECO:0000256" key="7">
    <source>
        <dbReference type="ARBA" id="ARBA00035421"/>
    </source>
</evidence>
<gene>
    <name evidence="8" type="ORF">COEREDRAFT_6938</name>
</gene>
<protein>
    <recommendedName>
        <fullName evidence="6">Small ribosomal subunit protein mS23</fullName>
    </recommendedName>
    <alternativeName>
        <fullName evidence="7">37S ribosomal protein S25, mitochondrial</fullName>
    </alternativeName>
</protein>
<comment type="similarity">
    <text evidence="2">Belongs to the mitochondrion-specific ribosomal protein mS23 family.</text>
</comment>
<dbReference type="AlphaFoldDB" id="A0A2G5BGQ8"/>
<evidence type="ECO:0000256" key="6">
    <source>
        <dbReference type="ARBA" id="ARBA00035137"/>
    </source>
</evidence>
<dbReference type="PANTHER" id="PTHR37799:SF1">
    <property type="entry name" value="SMALL RIBOSOMAL SUBUNIT PROTEIN MS23"/>
    <property type="match status" value="1"/>
</dbReference>
<keyword evidence="9" id="KW-1185">Reference proteome</keyword>
<keyword evidence="5" id="KW-0687">Ribonucleoprotein</keyword>
<evidence type="ECO:0000256" key="5">
    <source>
        <dbReference type="ARBA" id="ARBA00023274"/>
    </source>
</evidence>
<evidence type="ECO:0000256" key="2">
    <source>
        <dbReference type="ARBA" id="ARBA00009864"/>
    </source>
</evidence>
<evidence type="ECO:0000313" key="9">
    <source>
        <dbReference type="Proteomes" id="UP000242474"/>
    </source>
</evidence>
<proteinExistence type="inferred from homology"/>
<name>A0A2G5BGQ8_COERN</name>
<accession>A0A2G5BGQ8</accession>
<dbReference type="PANTHER" id="PTHR37799">
    <property type="entry name" value="37S RIBOSOMAL PROTEIN S25, MITOCHONDRIAL"/>
    <property type="match status" value="1"/>
</dbReference>
<evidence type="ECO:0000313" key="8">
    <source>
        <dbReference type="EMBL" id="PIA18204.1"/>
    </source>
</evidence>
<reference evidence="8 9" key="1">
    <citation type="journal article" date="2015" name="Genome Biol. Evol.">
        <title>Phylogenomic analyses indicate that early fungi evolved digesting cell walls of algal ancestors of land plants.</title>
        <authorList>
            <person name="Chang Y."/>
            <person name="Wang S."/>
            <person name="Sekimoto S."/>
            <person name="Aerts A.L."/>
            <person name="Choi C."/>
            <person name="Clum A."/>
            <person name="LaButti K.M."/>
            <person name="Lindquist E.A."/>
            <person name="Yee Ngan C."/>
            <person name="Ohm R.A."/>
            <person name="Salamov A.A."/>
            <person name="Grigoriev I.V."/>
            <person name="Spatafora J.W."/>
            <person name="Berbee M.L."/>
        </authorList>
    </citation>
    <scope>NUCLEOTIDE SEQUENCE [LARGE SCALE GENOMIC DNA]</scope>
    <source>
        <strain evidence="8 9">NRRL 1564</strain>
    </source>
</reference>
<dbReference type="EMBL" id="KZ303491">
    <property type="protein sequence ID" value="PIA18204.1"/>
    <property type="molecule type" value="Genomic_DNA"/>
</dbReference>
<dbReference type="GO" id="GO:0003735">
    <property type="term" value="F:structural constituent of ribosome"/>
    <property type="evidence" value="ECO:0007669"/>
    <property type="project" value="InterPro"/>
</dbReference>
<evidence type="ECO:0000256" key="1">
    <source>
        <dbReference type="ARBA" id="ARBA00004173"/>
    </source>
</evidence>
<dbReference type="InterPro" id="IPR016939">
    <property type="entry name" value="Ribosomal_mS23_fun"/>
</dbReference>
<sequence length="253" mass="29085">MTKGPSVARGVAKAYEKLLSANLREEAPPWLHAMRSAPPADSLVREPTQFSTHGQLGFEKTAGQGNQGSRVHGTQIRRTLPKGCVAVSHQKARLRTKGNRPPKIFFPEDRLRREFYKNHPFEMYRPRILMELTGKTNQEWKQLTDGTGQVTGENVIRYQYYLMQDKGMTREAAYAQATQEFYAFRAREDAESNTAQQEARFYGARMLEKPFSARMLCLEEREIHRSTKVFMARAQEQQIRDTTADSLQPNVQK</sequence>
<dbReference type="Proteomes" id="UP000242474">
    <property type="component" value="Unassembled WGS sequence"/>
</dbReference>